<evidence type="ECO:0000313" key="2">
    <source>
        <dbReference type="Proteomes" id="UP001374803"/>
    </source>
</evidence>
<dbReference type="SUPFAM" id="SSF54909">
    <property type="entry name" value="Dimeric alpha+beta barrel"/>
    <property type="match status" value="1"/>
</dbReference>
<protein>
    <submittedName>
        <fullName evidence="1">Uncharacterized protein</fullName>
    </submittedName>
</protein>
<dbReference type="RefSeq" id="WP_394830092.1">
    <property type="nucleotide sequence ID" value="NZ_CP089929.1"/>
</dbReference>
<dbReference type="Gene3D" id="3.30.70.100">
    <property type="match status" value="1"/>
</dbReference>
<dbReference type="EMBL" id="CP089983">
    <property type="protein sequence ID" value="WXB00491.1"/>
    <property type="molecule type" value="Genomic_DNA"/>
</dbReference>
<evidence type="ECO:0000313" key="1">
    <source>
        <dbReference type="EMBL" id="WXB00491.1"/>
    </source>
</evidence>
<accession>A0ABZ2KTX4</accession>
<dbReference type="Proteomes" id="UP001374803">
    <property type="component" value="Chromosome"/>
</dbReference>
<dbReference type="InterPro" id="IPR011008">
    <property type="entry name" value="Dimeric_a/b-barrel"/>
</dbReference>
<organism evidence="1 2">
    <name type="scientific">Pendulispora rubella</name>
    <dbReference type="NCBI Taxonomy" id="2741070"/>
    <lineage>
        <taxon>Bacteria</taxon>
        <taxon>Pseudomonadati</taxon>
        <taxon>Myxococcota</taxon>
        <taxon>Myxococcia</taxon>
        <taxon>Myxococcales</taxon>
        <taxon>Sorangiineae</taxon>
        <taxon>Pendulisporaceae</taxon>
        <taxon>Pendulispora</taxon>
    </lineage>
</organism>
<sequence length="105" mass="11838">MSEQAGDTSVYLHVTVLLKADGLETFVQHMAELLPHFERVGWRLVTACGNVTGRQRTIVHVWRIPSADAVLRLERELGALQSFQAINACIEDEWMEIMTALPYGK</sequence>
<name>A0ABZ2KTX4_9BACT</name>
<reference evidence="1" key="1">
    <citation type="submission" date="2021-12" db="EMBL/GenBank/DDBJ databases">
        <title>Discovery of the Pendulisporaceae a myxobacterial family with distinct sporulation behavior and unique specialized metabolism.</title>
        <authorList>
            <person name="Garcia R."/>
            <person name="Popoff A."/>
            <person name="Bader C.D."/>
            <person name="Loehr J."/>
            <person name="Walesch S."/>
            <person name="Walt C."/>
            <person name="Boldt J."/>
            <person name="Bunk B."/>
            <person name="Haeckl F.J.F.P.J."/>
            <person name="Gunesch A.P."/>
            <person name="Birkelbach J."/>
            <person name="Nuebel U."/>
            <person name="Pietschmann T."/>
            <person name="Bach T."/>
            <person name="Mueller R."/>
        </authorList>
    </citation>
    <scope>NUCLEOTIDE SEQUENCE</scope>
    <source>
        <strain evidence="1">MSr11367</strain>
    </source>
</reference>
<keyword evidence="2" id="KW-1185">Reference proteome</keyword>
<gene>
    <name evidence="1" type="ORF">LVJ94_26650</name>
</gene>
<proteinExistence type="predicted"/>